<keyword evidence="5 7" id="KW-0326">Glycosidase</keyword>
<reference evidence="8 9" key="1">
    <citation type="submission" date="2018-04" db="EMBL/GenBank/DDBJ databases">
        <title>Genomic Encyclopedia of Type Strains, Phase III (KMG-III): the genomes of soil and plant-associated and newly described type strains.</title>
        <authorList>
            <person name="Whitman W."/>
        </authorList>
    </citation>
    <scope>NUCLEOTIDE SEQUENCE [LARGE SCALE GENOMIC DNA]</scope>
    <source>
        <strain evidence="8 9">NW12</strain>
    </source>
</reference>
<keyword evidence="4" id="KW-0119">Carbohydrate metabolism</keyword>
<organism evidence="8 9">
    <name type="scientific">Sphingomonas aerolata</name>
    <dbReference type="NCBI Taxonomy" id="185951"/>
    <lineage>
        <taxon>Bacteria</taxon>
        <taxon>Pseudomonadati</taxon>
        <taxon>Pseudomonadota</taxon>
        <taxon>Alphaproteobacteria</taxon>
        <taxon>Sphingomonadales</taxon>
        <taxon>Sphingomonadaceae</taxon>
        <taxon>Sphingomonas</taxon>
    </lineage>
</organism>
<evidence type="ECO:0000256" key="7">
    <source>
        <dbReference type="RuleBase" id="RU361187"/>
    </source>
</evidence>
<evidence type="ECO:0000313" key="9">
    <source>
        <dbReference type="Proteomes" id="UP000240996"/>
    </source>
</evidence>
<comment type="caution">
    <text evidence="8">The sequence shown here is derived from an EMBL/GenBank/DDBJ whole genome shotgun (WGS) entry which is preliminary data.</text>
</comment>
<dbReference type="InterPro" id="IPR023296">
    <property type="entry name" value="Glyco_hydro_beta-prop_sf"/>
</dbReference>
<keyword evidence="3 7" id="KW-0378">Hydrolase</keyword>
<dbReference type="GO" id="GO:0045493">
    <property type="term" value="P:xylan catabolic process"/>
    <property type="evidence" value="ECO:0007669"/>
    <property type="project" value="UniProtKB-KW"/>
</dbReference>
<dbReference type="PANTHER" id="PTHR43772">
    <property type="entry name" value="ENDO-1,4-BETA-XYLANASE"/>
    <property type="match status" value="1"/>
</dbReference>
<keyword evidence="2" id="KW-0624">Polysaccharide degradation</keyword>
<dbReference type="GO" id="GO:0004553">
    <property type="term" value="F:hydrolase activity, hydrolyzing O-glycosyl compounds"/>
    <property type="evidence" value="ECO:0007669"/>
    <property type="project" value="InterPro"/>
</dbReference>
<protein>
    <submittedName>
        <fullName evidence="8">Glycosyl hydrolase family 43</fullName>
    </submittedName>
</protein>
<evidence type="ECO:0000256" key="1">
    <source>
        <dbReference type="ARBA" id="ARBA00009865"/>
    </source>
</evidence>
<name>A0A2T4YVW4_9SPHN</name>
<dbReference type="CDD" id="cd18619">
    <property type="entry name" value="GH43_CoXyl43_like"/>
    <property type="match status" value="1"/>
</dbReference>
<dbReference type="Proteomes" id="UP000240996">
    <property type="component" value="Unassembled WGS sequence"/>
</dbReference>
<dbReference type="EMBL" id="PZZN01000001">
    <property type="protein sequence ID" value="PTM47949.1"/>
    <property type="molecule type" value="Genomic_DNA"/>
</dbReference>
<dbReference type="AlphaFoldDB" id="A0A2T4YVW4"/>
<dbReference type="PANTHER" id="PTHR43772:SF2">
    <property type="entry name" value="PUTATIVE (AFU_ORTHOLOGUE AFUA_2G04480)-RELATED"/>
    <property type="match status" value="1"/>
</dbReference>
<evidence type="ECO:0000256" key="6">
    <source>
        <dbReference type="PIRSR" id="PIRSR606710-2"/>
    </source>
</evidence>
<evidence type="ECO:0000256" key="3">
    <source>
        <dbReference type="ARBA" id="ARBA00022801"/>
    </source>
</evidence>
<evidence type="ECO:0000256" key="4">
    <source>
        <dbReference type="ARBA" id="ARBA00023277"/>
    </source>
</evidence>
<sequence>MRLRFPMPARRARAVPLLAVSALVIPVLAGLAPALFTGGTATAQSAAKPQGEPRSPEGKRYLSQPLVTSIYTADPSAHVFNGKIYVYPSHDIDVTTADDDLGNQYAMRDYRVLSMDRIGGPVKVNPVALDVKDVPWASQQMWAPDAAYKNGTYYLYFPVRDKQLDKNGLGTFRIGVATSKSPVGPFKADPKPIAGSFSMDPAVFTDANGASYMYFGGIWGGQLQRWKDGKFDPNGSDTDLGQDDQPALSGKIARLNPDMKSFAETPRDVQILDEAGKPVLGGDHERRFFEASWVFQRGGKYYYTYSTGDTHFLNYATGDNPYGPFTYKGHILKPVQGWTSHHSIIEWNKKWWLFYADTQLSNKNHLRNVKVTELKFAADGSIPTIDPFVN</sequence>
<keyword evidence="2" id="KW-0858">Xylan degradation</keyword>
<evidence type="ECO:0000256" key="5">
    <source>
        <dbReference type="ARBA" id="ARBA00023295"/>
    </source>
</evidence>
<feature type="site" description="Important for catalytic activity, responsible for pKa modulation of the active site Glu and correct orientation of both the proton donor and substrate" evidence="6">
    <location>
        <position position="200"/>
    </location>
</feature>
<comment type="similarity">
    <text evidence="1 7">Belongs to the glycosyl hydrolase 43 family.</text>
</comment>
<dbReference type="InterPro" id="IPR006710">
    <property type="entry name" value="Glyco_hydro_43"/>
</dbReference>
<dbReference type="Pfam" id="PF04616">
    <property type="entry name" value="Glyco_hydro_43"/>
    <property type="match status" value="1"/>
</dbReference>
<dbReference type="SUPFAM" id="SSF75005">
    <property type="entry name" value="Arabinanase/levansucrase/invertase"/>
    <property type="match status" value="1"/>
</dbReference>
<evidence type="ECO:0000313" key="8">
    <source>
        <dbReference type="EMBL" id="PTM47949.1"/>
    </source>
</evidence>
<proteinExistence type="inferred from homology"/>
<dbReference type="Gene3D" id="2.115.10.20">
    <property type="entry name" value="Glycosyl hydrolase domain, family 43"/>
    <property type="match status" value="1"/>
</dbReference>
<dbReference type="InterPro" id="IPR052176">
    <property type="entry name" value="Glycosyl_Hydrlase_43_Enz"/>
</dbReference>
<gene>
    <name evidence="8" type="ORF">C8J24_1355</name>
</gene>
<evidence type="ECO:0000256" key="2">
    <source>
        <dbReference type="ARBA" id="ARBA00022651"/>
    </source>
</evidence>
<keyword evidence="9" id="KW-1185">Reference proteome</keyword>
<accession>A0A2T4YVW4</accession>